<evidence type="ECO:0000259" key="6">
    <source>
        <dbReference type="Pfam" id="PF03876"/>
    </source>
</evidence>
<dbReference type="InterPro" id="IPR036898">
    <property type="entry name" value="RNA_pol_Rpb7-like_N_sf"/>
</dbReference>
<feature type="domain" description="RNA polymerase Rpb7-like N-terminal" evidence="6">
    <location>
        <begin position="32"/>
        <end position="86"/>
    </location>
</feature>
<comment type="caution">
    <text evidence="8">The sequence shown here is derived from an EMBL/GenBank/DDBJ whole genome shotgun (WGS) entry which is preliminary data.</text>
</comment>
<reference evidence="8 9" key="1">
    <citation type="submission" date="2015-01" db="EMBL/GenBank/DDBJ databases">
        <title>Evolution of Trichinella species and genotypes.</title>
        <authorList>
            <person name="Korhonen P.K."/>
            <person name="Edoardo P."/>
            <person name="Giuseppe L.R."/>
            <person name="Gasser R.B."/>
        </authorList>
    </citation>
    <scope>NUCLEOTIDE SEQUENCE [LARGE SCALE GENOMIC DNA]</scope>
    <source>
        <strain evidence="8">ISS37</strain>
    </source>
</reference>
<keyword evidence="9" id="KW-1185">Reference proteome</keyword>
<proteinExistence type="inferred from homology"/>
<evidence type="ECO:0000256" key="5">
    <source>
        <dbReference type="ARBA" id="ARBA00023242"/>
    </source>
</evidence>
<dbReference type="SUPFAM" id="SSF88798">
    <property type="entry name" value="N-terminal, heterodimerisation domain of RBP7 (RpoE)"/>
    <property type="match status" value="1"/>
</dbReference>
<dbReference type="STRING" id="6336.A0A0V0RN23"/>
<organism evidence="8 9">
    <name type="scientific">Trichinella nelsoni</name>
    <dbReference type="NCBI Taxonomy" id="6336"/>
    <lineage>
        <taxon>Eukaryota</taxon>
        <taxon>Metazoa</taxon>
        <taxon>Ecdysozoa</taxon>
        <taxon>Nematoda</taxon>
        <taxon>Enoplea</taxon>
        <taxon>Dorylaimia</taxon>
        <taxon>Trichinellida</taxon>
        <taxon>Trichinellidae</taxon>
        <taxon>Trichinella</taxon>
    </lineage>
</organism>
<dbReference type="Proteomes" id="UP000054630">
    <property type="component" value="Unassembled WGS sequence"/>
</dbReference>
<keyword evidence="4" id="KW-0804">Transcription</keyword>
<dbReference type="InterPro" id="IPR013238">
    <property type="entry name" value="RNA_pol_III_Rbc25"/>
</dbReference>
<dbReference type="Pfam" id="PF03876">
    <property type="entry name" value="SHS2_Rpb7-N"/>
    <property type="match status" value="1"/>
</dbReference>
<dbReference type="InterPro" id="IPR005576">
    <property type="entry name" value="Rpb7-like_N"/>
</dbReference>
<evidence type="ECO:0000256" key="1">
    <source>
        <dbReference type="ARBA" id="ARBA00004123"/>
    </source>
</evidence>
<dbReference type="PANTHER" id="PTHR12709:SF1">
    <property type="entry name" value="DNA-DIRECTED RNA POLYMERASE III SUBUNIT RPC8"/>
    <property type="match status" value="1"/>
</dbReference>
<dbReference type="GO" id="GO:0006384">
    <property type="term" value="P:transcription initiation at RNA polymerase III promoter"/>
    <property type="evidence" value="ECO:0007669"/>
    <property type="project" value="TreeGrafter"/>
</dbReference>
<name>A0A0V0RN23_9BILA</name>
<keyword evidence="5" id="KW-0539">Nucleus</keyword>
<gene>
    <name evidence="8" type="primary">POLR3H</name>
    <name evidence="8" type="ORF">T07_11305</name>
</gene>
<evidence type="ECO:0000313" key="8">
    <source>
        <dbReference type="EMBL" id="KRX15842.1"/>
    </source>
</evidence>
<dbReference type="EMBL" id="JYDL01000121">
    <property type="protein sequence ID" value="KRX15842.1"/>
    <property type="molecule type" value="Genomic_DNA"/>
</dbReference>
<evidence type="ECO:0000256" key="3">
    <source>
        <dbReference type="ARBA" id="ARBA00022478"/>
    </source>
</evidence>
<dbReference type="InterPro" id="IPR012340">
    <property type="entry name" value="NA-bd_OB-fold"/>
</dbReference>
<dbReference type="Gene3D" id="2.40.50.140">
    <property type="entry name" value="Nucleic acid-binding proteins"/>
    <property type="match status" value="1"/>
</dbReference>
<dbReference type="Pfam" id="PF08292">
    <property type="entry name" value="RNA_pol_Rbc25"/>
    <property type="match status" value="1"/>
</dbReference>
<evidence type="ECO:0000256" key="2">
    <source>
        <dbReference type="ARBA" id="ARBA00009307"/>
    </source>
</evidence>
<dbReference type="PANTHER" id="PTHR12709">
    <property type="entry name" value="DNA-DIRECTED RNA POLYMERASE II, III"/>
    <property type="match status" value="1"/>
</dbReference>
<feature type="non-terminal residue" evidence="8">
    <location>
        <position position="1"/>
    </location>
</feature>
<evidence type="ECO:0000256" key="4">
    <source>
        <dbReference type="ARBA" id="ARBA00023163"/>
    </source>
</evidence>
<evidence type="ECO:0000259" key="7">
    <source>
        <dbReference type="Pfam" id="PF08292"/>
    </source>
</evidence>
<dbReference type="OrthoDB" id="10256606at2759"/>
<dbReference type="AlphaFoldDB" id="A0A0V0RN23"/>
<comment type="subcellular location">
    <subcellularLocation>
        <location evidence="1">Nucleus</location>
    </subcellularLocation>
</comment>
<feature type="domain" description="RNA polymerase III subunit Rpc25" evidence="7">
    <location>
        <begin position="105"/>
        <end position="216"/>
    </location>
</feature>
<dbReference type="Gene3D" id="3.30.1490.120">
    <property type="entry name" value="RNA polymerase Rpb7-like, N-terminal domain"/>
    <property type="match status" value="1"/>
</dbReference>
<dbReference type="GO" id="GO:0005666">
    <property type="term" value="C:RNA polymerase III complex"/>
    <property type="evidence" value="ECO:0007669"/>
    <property type="project" value="TreeGrafter"/>
</dbReference>
<accession>A0A0V0RN23</accession>
<comment type="similarity">
    <text evidence="2">Belongs to the eukaryotic RPB7/RPC8 RNA polymerase subunit family.</text>
</comment>
<protein>
    <submittedName>
        <fullName evidence="8">DNA-directed RNA polymerase III subunit RPC8</fullName>
    </submittedName>
</protein>
<dbReference type="SUPFAM" id="SSF50249">
    <property type="entry name" value="Nucleic acid-binding proteins"/>
    <property type="match status" value="1"/>
</dbReference>
<dbReference type="InterPro" id="IPR045113">
    <property type="entry name" value="Rpb7-like"/>
</dbReference>
<evidence type="ECO:0000313" key="9">
    <source>
        <dbReference type="Proteomes" id="UP000054630"/>
    </source>
</evidence>
<keyword evidence="3 8" id="KW-0240">DNA-directed RNA polymerase</keyword>
<sequence>LDNKKIKLIPFYRRKISIPLGRMFKLCKFRQIIRIPPHRFGEDVVKYLERKIGEMFINKVILNYGLCVCVHSIEEIGDSITLPGDGGAHTEVTWNMVVFHPNIGEVLKGEISKCDSTGVSVTMTFFEDIFIPREYLPQPSKFLQNEQIWSWQYEVDDGFAELFLEPGSKVRFRVIDEVFKDIPTQVSDDSQENTNQKCYEIYGAMNDTGLGCISWWNAS</sequence>